<protein>
    <recommendedName>
        <fullName evidence="3">histidine kinase</fullName>
        <ecNumber evidence="3">2.7.13.3</ecNumber>
    </recommendedName>
</protein>
<evidence type="ECO:0000256" key="8">
    <source>
        <dbReference type="ARBA" id="ARBA00022741"/>
    </source>
</evidence>
<dbReference type="GeneID" id="97555095"/>
<evidence type="ECO:0000256" key="9">
    <source>
        <dbReference type="ARBA" id="ARBA00022777"/>
    </source>
</evidence>
<evidence type="ECO:0000256" key="14">
    <source>
        <dbReference type="SAM" id="Phobius"/>
    </source>
</evidence>
<dbReference type="InterPro" id="IPR004358">
    <property type="entry name" value="Sig_transdc_His_kin-like_C"/>
</dbReference>
<evidence type="ECO:0000256" key="12">
    <source>
        <dbReference type="ARBA" id="ARBA00023012"/>
    </source>
</evidence>
<keyword evidence="10" id="KW-0067">ATP-binding</keyword>
<feature type="domain" description="Histidine kinase" evidence="15">
    <location>
        <begin position="336"/>
        <end position="531"/>
    </location>
</feature>
<evidence type="ECO:0000256" key="4">
    <source>
        <dbReference type="ARBA" id="ARBA00022475"/>
    </source>
</evidence>
<dbReference type="RefSeq" id="WP_082834407.1">
    <property type="nucleotide sequence ID" value="NZ_CP147845.1"/>
</dbReference>
<evidence type="ECO:0000259" key="15">
    <source>
        <dbReference type="PROSITE" id="PS50109"/>
    </source>
</evidence>
<keyword evidence="4" id="KW-1003">Cell membrane</keyword>
<dbReference type="SUPFAM" id="SSF55890">
    <property type="entry name" value="Sporulation response regulatory protein Spo0B"/>
    <property type="match status" value="1"/>
</dbReference>
<name>A0A163DTE2_9BACL</name>
<dbReference type="InterPro" id="IPR033463">
    <property type="entry name" value="sCache_3"/>
</dbReference>
<accession>A0A163DTE2</accession>
<organism evidence="16 17">
    <name type="scientific">Paenibacillus glucanolyticus</name>
    <dbReference type="NCBI Taxonomy" id="59843"/>
    <lineage>
        <taxon>Bacteria</taxon>
        <taxon>Bacillati</taxon>
        <taxon>Bacillota</taxon>
        <taxon>Bacilli</taxon>
        <taxon>Bacillales</taxon>
        <taxon>Paenibacillaceae</taxon>
        <taxon>Paenibacillus</taxon>
    </lineage>
</organism>
<comment type="subcellular location">
    <subcellularLocation>
        <location evidence="2">Cell membrane</location>
        <topology evidence="2">Multi-pass membrane protein</topology>
    </subcellularLocation>
</comment>
<dbReference type="Pfam" id="PF02518">
    <property type="entry name" value="HATPase_c"/>
    <property type="match status" value="1"/>
</dbReference>
<dbReference type="InterPro" id="IPR029151">
    <property type="entry name" value="Sensor-like_sf"/>
</dbReference>
<reference evidence="16" key="1">
    <citation type="journal article" date="2016" name="Genome Announc.">
        <title>Draft genomes of two strains of Paenibacillus glucanolyticus with capability to degrade lignocellulose.</title>
        <authorList>
            <person name="Mathews S.L."/>
            <person name="Pawlak J."/>
            <person name="Grunden A.M."/>
        </authorList>
    </citation>
    <scope>NUCLEOTIDE SEQUENCE [LARGE SCALE GENOMIC DNA]</scope>
    <source>
        <strain evidence="16">SLM1</strain>
    </source>
</reference>
<dbReference type="InterPro" id="IPR016120">
    <property type="entry name" value="Sig_transdc_His_kin_SpoOB"/>
</dbReference>
<dbReference type="PROSITE" id="PS50109">
    <property type="entry name" value="HIS_KIN"/>
    <property type="match status" value="1"/>
</dbReference>
<dbReference type="SUPFAM" id="SSF55874">
    <property type="entry name" value="ATPase domain of HSP90 chaperone/DNA topoisomerase II/histidine kinase"/>
    <property type="match status" value="1"/>
</dbReference>
<dbReference type="PANTHER" id="PTHR44936">
    <property type="entry name" value="SENSOR PROTEIN CREC"/>
    <property type="match status" value="1"/>
</dbReference>
<comment type="caution">
    <text evidence="16">The sequence shown here is derived from an EMBL/GenBank/DDBJ whole genome shotgun (WGS) entry which is preliminary data.</text>
</comment>
<dbReference type="SUPFAM" id="SSF103190">
    <property type="entry name" value="Sensory domain-like"/>
    <property type="match status" value="1"/>
</dbReference>
<dbReference type="InterPro" id="IPR005467">
    <property type="entry name" value="His_kinase_dom"/>
</dbReference>
<evidence type="ECO:0000256" key="13">
    <source>
        <dbReference type="ARBA" id="ARBA00023136"/>
    </source>
</evidence>
<dbReference type="InterPro" id="IPR050980">
    <property type="entry name" value="2C_sensor_his_kinase"/>
</dbReference>
<evidence type="ECO:0000256" key="3">
    <source>
        <dbReference type="ARBA" id="ARBA00012438"/>
    </source>
</evidence>
<dbReference type="InterPro" id="IPR039506">
    <property type="entry name" value="SPOB_a"/>
</dbReference>
<evidence type="ECO:0000313" key="17">
    <source>
        <dbReference type="Proteomes" id="UP000076796"/>
    </source>
</evidence>
<dbReference type="EMBL" id="LWMH01000002">
    <property type="protein sequence ID" value="KZS43424.1"/>
    <property type="molecule type" value="Genomic_DNA"/>
</dbReference>
<dbReference type="Gene3D" id="3.30.450.20">
    <property type="entry name" value="PAS domain"/>
    <property type="match status" value="2"/>
</dbReference>
<evidence type="ECO:0000256" key="6">
    <source>
        <dbReference type="ARBA" id="ARBA00022679"/>
    </source>
</evidence>
<dbReference type="GO" id="GO:0005524">
    <property type="term" value="F:ATP binding"/>
    <property type="evidence" value="ECO:0007669"/>
    <property type="project" value="UniProtKB-KW"/>
</dbReference>
<feature type="transmembrane region" description="Helical" evidence="14">
    <location>
        <begin position="12"/>
        <end position="35"/>
    </location>
</feature>
<dbReference type="Gene3D" id="1.10.287.130">
    <property type="match status" value="1"/>
</dbReference>
<keyword evidence="9 16" id="KW-0418">Kinase</keyword>
<dbReference type="GO" id="GO:0005886">
    <property type="term" value="C:plasma membrane"/>
    <property type="evidence" value="ECO:0007669"/>
    <property type="project" value="UniProtKB-SubCell"/>
</dbReference>
<evidence type="ECO:0000256" key="5">
    <source>
        <dbReference type="ARBA" id="ARBA00022553"/>
    </source>
</evidence>
<comment type="catalytic activity">
    <reaction evidence="1">
        <text>ATP + protein L-histidine = ADP + protein N-phospho-L-histidine.</text>
        <dbReference type="EC" id="2.7.13.3"/>
    </reaction>
</comment>
<sequence>MRIPVKLFKMRLLPQLVILISVVVVIGMVLAGTLFSAMLDDILKQYIGQQAMTAAKIAAMDKRIIHAFGLPDPSEEIQPIAEQIRIETGASYVVIGNKENIRYSHYDPFQIGQVMGTTNEPVFLDEMSVIYEGSGISGPAIKAKTPIRDQQGDIIGVSSVGFLLDEVENKIAQYNKRIFMLTISLFLLGFVLAYLIALRVKSLTLGLEPGEISFLYKEREATLESMHDAIVTVDMEEQVVTMNRRARELLHRNLRVGRKMNHHKLREVIRSVTSTGQGTSNQRIFLDAQVFVMHVEPILLSNEVKGAVFTFRPESEIEQLAEEFSKIKAFSDNMRSQNHEYLNKLNIIYGLLSLKHYDKAIEIISDEVKERQDIIGFLMTSVKVPLIAACLLGKINRSKELKVSLEIDPESHLTYSPSERDTKALVTVIANIIDNGMEAARGRDESNAIVNIFFTDLGKEIVFDIEDNGPGVTKEQEKAIFAQGYTTKSGENHGIGLTIVKHALLEIDGQLFIDQSSLGGARFTIVIPKRQLFIDERIREGDVSGSEGKMYPSDDC</sequence>
<gene>
    <name evidence="16" type="ORF">AWU65_25275</name>
</gene>
<keyword evidence="5" id="KW-0597">Phosphoprotein</keyword>
<dbReference type="SMART" id="SM00387">
    <property type="entry name" value="HATPase_c"/>
    <property type="match status" value="1"/>
</dbReference>
<keyword evidence="13 14" id="KW-0472">Membrane</keyword>
<feature type="transmembrane region" description="Helical" evidence="14">
    <location>
        <begin position="178"/>
        <end position="197"/>
    </location>
</feature>
<evidence type="ECO:0000256" key="7">
    <source>
        <dbReference type="ARBA" id="ARBA00022692"/>
    </source>
</evidence>
<keyword evidence="8" id="KW-0547">Nucleotide-binding</keyword>
<dbReference type="Proteomes" id="UP000076796">
    <property type="component" value="Unassembled WGS sequence"/>
</dbReference>
<evidence type="ECO:0000256" key="2">
    <source>
        <dbReference type="ARBA" id="ARBA00004651"/>
    </source>
</evidence>
<keyword evidence="11 14" id="KW-1133">Transmembrane helix</keyword>
<evidence type="ECO:0000256" key="10">
    <source>
        <dbReference type="ARBA" id="ARBA00022840"/>
    </source>
</evidence>
<evidence type="ECO:0000256" key="11">
    <source>
        <dbReference type="ARBA" id="ARBA00022989"/>
    </source>
</evidence>
<keyword evidence="17" id="KW-1185">Reference proteome</keyword>
<dbReference type="InterPro" id="IPR036890">
    <property type="entry name" value="HATPase_C_sf"/>
</dbReference>
<keyword evidence="6" id="KW-0808">Transferase</keyword>
<evidence type="ECO:0000256" key="1">
    <source>
        <dbReference type="ARBA" id="ARBA00000085"/>
    </source>
</evidence>
<dbReference type="Pfam" id="PF17203">
    <property type="entry name" value="sCache_3_2"/>
    <property type="match status" value="1"/>
</dbReference>
<dbReference type="Gene3D" id="3.30.565.10">
    <property type="entry name" value="Histidine kinase-like ATPase, C-terminal domain"/>
    <property type="match status" value="1"/>
</dbReference>
<dbReference type="PANTHER" id="PTHR44936:SF9">
    <property type="entry name" value="SENSOR PROTEIN CREC"/>
    <property type="match status" value="1"/>
</dbReference>
<dbReference type="Pfam" id="PF14689">
    <property type="entry name" value="SPOB_a"/>
    <property type="match status" value="1"/>
</dbReference>
<evidence type="ECO:0000313" key="16">
    <source>
        <dbReference type="EMBL" id="KZS43424.1"/>
    </source>
</evidence>
<keyword evidence="12" id="KW-0902">Two-component regulatory system</keyword>
<dbReference type="OrthoDB" id="9792686at2"/>
<dbReference type="EC" id="2.7.13.3" evidence="3"/>
<dbReference type="InterPro" id="IPR003594">
    <property type="entry name" value="HATPase_dom"/>
</dbReference>
<dbReference type="AlphaFoldDB" id="A0A163DTE2"/>
<dbReference type="PRINTS" id="PR00344">
    <property type="entry name" value="BCTRLSENSOR"/>
</dbReference>
<proteinExistence type="predicted"/>
<keyword evidence="7 14" id="KW-0812">Transmembrane</keyword>
<dbReference type="GO" id="GO:0000155">
    <property type="term" value="F:phosphorelay sensor kinase activity"/>
    <property type="evidence" value="ECO:0007669"/>
    <property type="project" value="InterPro"/>
</dbReference>